<sequence length="223" mass="25704">MENLLDCLNILLRFQNEQKDQLYTVDGLVKKALGNALASLHDEDALHEYNSQCSDSVFDNFEIMLSILLKHYASHLLHLTSEEVIPVQQQAIVKEALFFFSFSCLNTILSQGMFKLKLPWVFNLWQSNHERDVKIKKLLLYLETVAFMAKTNVLAVEMSTYLMPQLLLAVETAVEGDTPESRVLQIRFRFPGEILSEKQSYGDNDLSFERTGKKFRVRVVFCT</sequence>
<dbReference type="WBParaSite" id="BXY_1334300.1">
    <property type="protein sequence ID" value="BXY_1334300.1"/>
    <property type="gene ID" value="BXY_1334300"/>
</dbReference>
<reference evidence="2" key="1">
    <citation type="submission" date="2016-11" db="UniProtKB">
        <authorList>
            <consortium name="WormBaseParasite"/>
        </authorList>
    </citation>
    <scope>IDENTIFICATION</scope>
</reference>
<name>A0A1I7SJW5_BURXY</name>
<organism evidence="1 2">
    <name type="scientific">Bursaphelenchus xylophilus</name>
    <name type="common">Pinewood nematode worm</name>
    <name type="synonym">Aphelenchoides xylophilus</name>
    <dbReference type="NCBI Taxonomy" id="6326"/>
    <lineage>
        <taxon>Eukaryota</taxon>
        <taxon>Metazoa</taxon>
        <taxon>Ecdysozoa</taxon>
        <taxon>Nematoda</taxon>
        <taxon>Chromadorea</taxon>
        <taxon>Rhabditida</taxon>
        <taxon>Tylenchina</taxon>
        <taxon>Tylenchomorpha</taxon>
        <taxon>Aphelenchoidea</taxon>
        <taxon>Aphelenchoididae</taxon>
        <taxon>Bursaphelenchus</taxon>
    </lineage>
</organism>
<proteinExistence type="predicted"/>
<accession>A0A1I7SJW5</accession>
<evidence type="ECO:0000313" key="2">
    <source>
        <dbReference type="WBParaSite" id="BXY_1334300.1"/>
    </source>
</evidence>
<dbReference type="AlphaFoldDB" id="A0A1I7SJW5"/>
<dbReference type="Proteomes" id="UP000095284">
    <property type="component" value="Unplaced"/>
</dbReference>
<evidence type="ECO:0000313" key="1">
    <source>
        <dbReference type="Proteomes" id="UP000095284"/>
    </source>
</evidence>
<protein>
    <submittedName>
        <fullName evidence="2">SHSP domain-containing protein</fullName>
    </submittedName>
</protein>